<evidence type="ECO:0000313" key="10">
    <source>
        <dbReference type="EMBL" id="MUN53969.1"/>
    </source>
</evidence>
<keyword evidence="5 7" id="KW-1133">Transmembrane helix</keyword>
<dbReference type="PANTHER" id="PTHR43386:SF6">
    <property type="entry name" value="ABC TRANSPORTER PERMEASE PROTEIN"/>
    <property type="match status" value="1"/>
</dbReference>
<protein>
    <submittedName>
        <fullName evidence="10">ABC transporter permease subunit</fullName>
    </submittedName>
</protein>
<dbReference type="OrthoDB" id="9812701at2"/>
<feature type="transmembrane region" description="Helical" evidence="7">
    <location>
        <begin position="276"/>
        <end position="299"/>
    </location>
</feature>
<evidence type="ECO:0000256" key="8">
    <source>
        <dbReference type="SAM" id="MobiDB-lite"/>
    </source>
</evidence>
<dbReference type="Pfam" id="PF12911">
    <property type="entry name" value="OppC_N"/>
    <property type="match status" value="1"/>
</dbReference>
<evidence type="ECO:0000256" key="7">
    <source>
        <dbReference type="RuleBase" id="RU363032"/>
    </source>
</evidence>
<dbReference type="InterPro" id="IPR000515">
    <property type="entry name" value="MetI-like"/>
</dbReference>
<organism evidence="10 11">
    <name type="scientific">Rothia koreensis</name>
    <dbReference type="NCBI Taxonomy" id="592378"/>
    <lineage>
        <taxon>Bacteria</taxon>
        <taxon>Bacillati</taxon>
        <taxon>Actinomycetota</taxon>
        <taxon>Actinomycetes</taxon>
        <taxon>Micrococcales</taxon>
        <taxon>Micrococcaceae</taxon>
        <taxon>Rothia</taxon>
    </lineage>
</organism>
<feature type="transmembrane region" description="Helical" evidence="7">
    <location>
        <begin position="89"/>
        <end position="110"/>
    </location>
</feature>
<accession>A0A7K1LFK7</accession>
<comment type="similarity">
    <text evidence="7">Belongs to the binding-protein-dependent transport system permease family.</text>
</comment>
<dbReference type="InterPro" id="IPR025966">
    <property type="entry name" value="OppC_N"/>
</dbReference>
<feature type="transmembrane region" description="Helical" evidence="7">
    <location>
        <begin position="218"/>
        <end position="237"/>
    </location>
</feature>
<keyword evidence="3" id="KW-1003">Cell membrane</keyword>
<name>A0A7K1LFK7_9MICC</name>
<evidence type="ECO:0000256" key="5">
    <source>
        <dbReference type="ARBA" id="ARBA00022989"/>
    </source>
</evidence>
<dbReference type="SUPFAM" id="SSF161098">
    <property type="entry name" value="MetI-like"/>
    <property type="match status" value="1"/>
</dbReference>
<feature type="transmembrane region" description="Helical" evidence="7">
    <location>
        <begin position="193"/>
        <end position="212"/>
    </location>
</feature>
<evidence type="ECO:0000256" key="6">
    <source>
        <dbReference type="ARBA" id="ARBA00023136"/>
    </source>
</evidence>
<keyword evidence="11" id="KW-1185">Reference proteome</keyword>
<keyword evidence="2 7" id="KW-0813">Transport</keyword>
<keyword evidence="6 7" id="KW-0472">Membrane</keyword>
<evidence type="ECO:0000256" key="2">
    <source>
        <dbReference type="ARBA" id="ARBA00022448"/>
    </source>
</evidence>
<dbReference type="Gene3D" id="1.10.3720.10">
    <property type="entry name" value="MetI-like"/>
    <property type="match status" value="1"/>
</dbReference>
<evidence type="ECO:0000256" key="3">
    <source>
        <dbReference type="ARBA" id="ARBA00022475"/>
    </source>
</evidence>
<dbReference type="RefSeq" id="WP_129314066.1">
    <property type="nucleotide sequence ID" value="NZ_CP197643.1"/>
</dbReference>
<proteinExistence type="inferred from homology"/>
<sequence>MHKYENTDTTPSPNEGITEPTRERLQPEAAEHAVAGNQKDLPGSALAVEHYIADIDETPVAATDSTVADEAPLSLWRDAWRQLRTKPTFIISVILIVLAVAIAFFPQLFWSEDPSSAECLLQNSNGKASSGHIMGFTAQGCDVFSRVIAGTRASLTVGLFATLGVVVIGGIIGAIAGYFGGWVDAVLARLGDIFFALPLILGALVIMQLPAFRENRGVWTLVAILVLLGWPQVARIMRGAVVEVRNADYVTSARSLGVSSFNVLLRHIIPNAMAPVIVIATISLGTFIVAESTLSYLGIGLPPDVMSWGNDISDGKDAFRSNPMPVFWPGLALSLTVLSFIMLGDALRDALDPKSRKK</sequence>
<dbReference type="PROSITE" id="PS50928">
    <property type="entry name" value="ABC_TM1"/>
    <property type="match status" value="1"/>
</dbReference>
<gene>
    <name evidence="10" type="ORF">GMA10_01785</name>
</gene>
<dbReference type="Proteomes" id="UP000462152">
    <property type="component" value="Unassembled WGS sequence"/>
</dbReference>
<dbReference type="EMBL" id="WOGT01000001">
    <property type="protein sequence ID" value="MUN53969.1"/>
    <property type="molecule type" value="Genomic_DNA"/>
</dbReference>
<dbReference type="AlphaFoldDB" id="A0A7K1LFK7"/>
<comment type="caution">
    <text evidence="10">The sequence shown here is derived from an EMBL/GenBank/DDBJ whole genome shotgun (WGS) entry which is preliminary data.</text>
</comment>
<keyword evidence="4 7" id="KW-0812">Transmembrane</keyword>
<dbReference type="CDD" id="cd06261">
    <property type="entry name" value="TM_PBP2"/>
    <property type="match status" value="1"/>
</dbReference>
<feature type="transmembrane region" description="Helical" evidence="7">
    <location>
        <begin position="326"/>
        <end position="347"/>
    </location>
</feature>
<evidence type="ECO:0000259" key="9">
    <source>
        <dbReference type="PROSITE" id="PS50928"/>
    </source>
</evidence>
<evidence type="ECO:0000256" key="4">
    <source>
        <dbReference type="ARBA" id="ARBA00022692"/>
    </source>
</evidence>
<feature type="transmembrane region" description="Helical" evidence="7">
    <location>
        <begin position="159"/>
        <end position="181"/>
    </location>
</feature>
<dbReference type="InterPro" id="IPR050366">
    <property type="entry name" value="BP-dependent_transpt_permease"/>
</dbReference>
<dbReference type="GO" id="GO:0005886">
    <property type="term" value="C:plasma membrane"/>
    <property type="evidence" value="ECO:0007669"/>
    <property type="project" value="UniProtKB-SubCell"/>
</dbReference>
<dbReference type="Pfam" id="PF00528">
    <property type="entry name" value="BPD_transp_1"/>
    <property type="match status" value="1"/>
</dbReference>
<dbReference type="GO" id="GO:0055085">
    <property type="term" value="P:transmembrane transport"/>
    <property type="evidence" value="ECO:0007669"/>
    <property type="project" value="InterPro"/>
</dbReference>
<dbReference type="InterPro" id="IPR035906">
    <property type="entry name" value="MetI-like_sf"/>
</dbReference>
<evidence type="ECO:0000313" key="11">
    <source>
        <dbReference type="Proteomes" id="UP000462152"/>
    </source>
</evidence>
<dbReference type="PANTHER" id="PTHR43386">
    <property type="entry name" value="OLIGOPEPTIDE TRANSPORT SYSTEM PERMEASE PROTEIN APPC"/>
    <property type="match status" value="1"/>
</dbReference>
<feature type="region of interest" description="Disordered" evidence="8">
    <location>
        <begin position="1"/>
        <end position="21"/>
    </location>
</feature>
<reference evidence="10 11" key="1">
    <citation type="submission" date="2019-12" db="EMBL/GenBank/DDBJ databases">
        <authorList>
            <person name="Li J."/>
            <person name="Shi Y."/>
            <person name="Xu G."/>
            <person name="Xiao D."/>
            <person name="Ran X."/>
        </authorList>
    </citation>
    <scope>NUCLEOTIDE SEQUENCE [LARGE SCALE GENOMIC DNA]</scope>
    <source>
        <strain evidence="10 11">JCM 15915</strain>
    </source>
</reference>
<feature type="domain" description="ABC transmembrane type-1" evidence="9">
    <location>
        <begin position="151"/>
        <end position="344"/>
    </location>
</feature>
<comment type="subcellular location">
    <subcellularLocation>
        <location evidence="1 7">Cell membrane</location>
        <topology evidence="1 7">Multi-pass membrane protein</topology>
    </subcellularLocation>
</comment>
<evidence type="ECO:0000256" key="1">
    <source>
        <dbReference type="ARBA" id="ARBA00004651"/>
    </source>
</evidence>